<evidence type="ECO:0000313" key="2">
    <source>
        <dbReference type="Proteomes" id="UP001523566"/>
    </source>
</evidence>
<dbReference type="RefSeq" id="WP_262065437.1">
    <property type="nucleotide sequence ID" value="NZ_JAMXOD010000004.1"/>
</dbReference>
<sequence length="150" mass="17124">MLINLSDVLSDNHNDIDLQVHVDLKEFEIGQKVFQVLNNPSLSVFIQYAGEGKVDVKGETCLEFMIPCDRCLSEVKEIIPVHIDRRLDTNEIDGYSLDINELIMDELVVGWPTKILCKDDCKGISWDNPDADLDPRMSVIRDIFKNCKEV</sequence>
<dbReference type="Proteomes" id="UP001523566">
    <property type="component" value="Unassembled WGS sequence"/>
</dbReference>
<proteinExistence type="predicted"/>
<evidence type="ECO:0000313" key="1">
    <source>
        <dbReference type="EMBL" id="MCP1101653.1"/>
    </source>
</evidence>
<reference evidence="1 2" key="1">
    <citation type="journal article" date="2022" name="Genome Biol. Evol.">
        <title>Host diet, physiology and behaviors set the stage for Lachnospiraceae cladogenesis.</title>
        <authorList>
            <person name="Vera-Ponce De Leon A."/>
            <person name="Schneider M."/>
            <person name="Jahnes B.C."/>
            <person name="Sadowski V."/>
            <person name="Camuy-Velez L.A."/>
            <person name="Duan J."/>
            <person name="Sabree Z.L."/>
        </authorList>
    </citation>
    <scope>NUCLEOTIDE SEQUENCE [LARGE SCALE GENOMIC DNA]</scope>
    <source>
        <strain evidence="1 2">PAL113</strain>
    </source>
</reference>
<gene>
    <name evidence="1" type="ORF">NK125_04395</name>
</gene>
<comment type="caution">
    <text evidence="1">The sequence shown here is derived from an EMBL/GenBank/DDBJ whole genome shotgun (WGS) entry which is preliminary data.</text>
</comment>
<organism evidence="1 2">
    <name type="scientific">Aequitasia blattaphilus</name>
    <dbReference type="NCBI Taxonomy" id="2949332"/>
    <lineage>
        <taxon>Bacteria</taxon>
        <taxon>Bacillati</taxon>
        <taxon>Bacillota</taxon>
        <taxon>Clostridia</taxon>
        <taxon>Lachnospirales</taxon>
        <taxon>Lachnospiraceae</taxon>
        <taxon>Aequitasia</taxon>
    </lineage>
</organism>
<keyword evidence="2" id="KW-1185">Reference proteome</keyword>
<protein>
    <submittedName>
        <fullName evidence="1">DUF177 domain-containing protein</fullName>
    </submittedName>
</protein>
<dbReference type="EMBL" id="JAMZFW010000004">
    <property type="protein sequence ID" value="MCP1101653.1"/>
    <property type="molecule type" value="Genomic_DNA"/>
</dbReference>
<name>A0ABT1E741_9FIRM</name>
<accession>A0ABT1E741</accession>